<proteinExistence type="inferred from homology"/>
<dbReference type="Proteomes" id="UP000244930">
    <property type="component" value="Chromosome"/>
</dbReference>
<dbReference type="NCBIfam" id="NF007479">
    <property type="entry name" value="PRK10069.1"/>
    <property type="match status" value="1"/>
</dbReference>
<dbReference type="InterPro" id="IPR032710">
    <property type="entry name" value="NTF2-like_dom_sf"/>
</dbReference>
<keyword evidence="3" id="KW-0223">Dioxygenase</keyword>
<keyword evidence="4" id="KW-1185">Reference proteome</keyword>
<dbReference type="EMBL" id="CP022187">
    <property type="protein sequence ID" value="AWI74266.1"/>
    <property type="molecule type" value="Genomic_DNA"/>
</dbReference>
<dbReference type="Pfam" id="PF00866">
    <property type="entry name" value="Ring_hydroxyl_B"/>
    <property type="match status" value="1"/>
</dbReference>
<evidence type="ECO:0000256" key="1">
    <source>
        <dbReference type="ARBA" id="ARBA00009570"/>
    </source>
</evidence>
<organism evidence="3 4">
    <name type="scientific">Parazoarcus communis</name>
    <dbReference type="NCBI Taxonomy" id="41977"/>
    <lineage>
        <taxon>Bacteria</taxon>
        <taxon>Pseudomonadati</taxon>
        <taxon>Pseudomonadota</taxon>
        <taxon>Betaproteobacteria</taxon>
        <taxon>Rhodocyclales</taxon>
        <taxon>Zoogloeaceae</taxon>
        <taxon>Parazoarcus</taxon>
    </lineage>
</organism>
<sequence length="189" mass="22051">MLQELLEPTPLPPSVRKNRIAIGSEAYNEVLNFLYDEAEMLDNLRLGEWAELLTKDLEYNAPLRHTRSTAHFAQTYSRNVQHLHENYGSMMMRVKRITDTKSAWGEDPPSRVKRMVSNVRVYTTDKPNELKVDSYLLVTRSRFDFDYFDLIPCERHDILRREGDSLMLARREILLDQVVIGTPNLGIIL</sequence>
<dbReference type="RefSeq" id="WP_108947974.1">
    <property type="nucleotide sequence ID" value="NZ_CP022187.1"/>
</dbReference>
<comment type="similarity">
    <text evidence="1">Belongs to the bacterial ring-hydroxylating dioxygenase beta subunit family.</text>
</comment>
<reference evidence="3 4" key="1">
    <citation type="submission" date="2017-06" db="EMBL/GenBank/DDBJ databases">
        <title>Azoarcus.</title>
        <authorList>
            <person name="Woo J.-H."/>
            <person name="Kim H.-S."/>
        </authorList>
    </citation>
    <scope>NUCLEOTIDE SEQUENCE [LARGE SCALE GENOMIC DNA]</scope>
    <source>
        <strain evidence="3 4">TSPY31</strain>
    </source>
</reference>
<dbReference type="GO" id="GO:0051213">
    <property type="term" value="F:dioxygenase activity"/>
    <property type="evidence" value="ECO:0007669"/>
    <property type="project" value="UniProtKB-KW"/>
</dbReference>
<dbReference type="KEGG" id="acom:CEW83_02720"/>
<keyword evidence="2" id="KW-0560">Oxidoreductase</keyword>
<dbReference type="PANTHER" id="PTHR41534">
    <property type="entry name" value="BLR3401 PROTEIN"/>
    <property type="match status" value="1"/>
</dbReference>
<name>A0A2U8GMR7_9RHOO</name>
<dbReference type="InterPro" id="IPR000391">
    <property type="entry name" value="Rng_hydr_dOase-bsu"/>
</dbReference>
<dbReference type="PANTHER" id="PTHR41534:SF2">
    <property type="entry name" value="3-PHENYLPROPIONATE_CINNAMIC ACID DIOXYGENASE SUBUNIT BETA"/>
    <property type="match status" value="1"/>
</dbReference>
<gene>
    <name evidence="3" type="ORF">CEW83_02720</name>
</gene>
<evidence type="ECO:0000313" key="3">
    <source>
        <dbReference type="EMBL" id="AWI74266.1"/>
    </source>
</evidence>
<dbReference type="Gene3D" id="3.10.450.50">
    <property type="match status" value="1"/>
</dbReference>
<dbReference type="CDD" id="cd00667">
    <property type="entry name" value="ring_hydroxylating_dioxygenases_beta"/>
    <property type="match status" value="1"/>
</dbReference>
<dbReference type="GO" id="GO:0019380">
    <property type="term" value="P:3-phenylpropionate catabolic process"/>
    <property type="evidence" value="ECO:0007669"/>
    <property type="project" value="TreeGrafter"/>
</dbReference>
<accession>A0A2U8GMR7</accession>
<evidence type="ECO:0000313" key="4">
    <source>
        <dbReference type="Proteomes" id="UP000244930"/>
    </source>
</evidence>
<dbReference type="AlphaFoldDB" id="A0A2U8GMR7"/>
<dbReference type="SUPFAM" id="SSF54427">
    <property type="entry name" value="NTF2-like"/>
    <property type="match status" value="1"/>
</dbReference>
<protein>
    <submittedName>
        <fullName evidence="3">Aromatic-ring-hydroxylating dioxygenase subunit beta</fullName>
    </submittedName>
</protein>
<evidence type="ECO:0000256" key="2">
    <source>
        <dbReference type="ARBA" id="ARBA00023002"/>
    </source>
</evidence>